<dbReference type="EMBL" id="LR743504">
    <property type="protein sequence ID" value="CAA2103439.1"/>
    <property type="molecule type" value="Genomic_DNA"/>
</dbReference>
<dbReference type="AlphaFoldDB" id="A0A679ISU1"/>
<evidence type="ECO:0000313" key="3">
    <source>
        <dbReference type="EMBL" id="CAA2103439.1"/>
    </source>
</evidence>
<evidence type="ECO:0000256" key="2">
    <source>
        <dbReference type="SAM" id="Phobius"/>
    </source>
</evidence>
<gene>
    <name evidence="3" type="ORF">MBUL_02196</name>
</gene>
<keyword evidence="2" id="KW-0472">Membrane</keyword>
<organism evidence="3">
    <name type="scientific">Methylobacterium bullatum</name>
    <dbReference type="NCBI Taxonomy" id="570505"/>
    <lineage>
        <taxon>Bacteria</taxon>
        <taxon>Pseudomonadati</taxon>
        <taxon>Pseudomonadota</taxon>
        <taxon>Alphaproteobacteria</taxon>
        <taxon>Hyphomicrobiales</taxon>
        <taxon>Methylobacteriaceae</taxon>
        <taxon>Methylobacterium</taxon>
    </lineage>
</organism>
<protein>
    <submittedName>
        <fullName evidence="3">Uncharacterized protein</fullName>
    </submittedName>
</protein>
<reference evidence="3" key="1">
    <citation type="submission" date="2019-12" db="EMBL/GenBank/DDBJ databases">
        <authorList>
            <person name="Cremers G."/>
        </authorList>
    </citation>
    <scope>NUCLEOTIDE SEQUENCE</scope>
    <source>
        <strain evidence="3">Mbul1</strain>
    </source>
</reference>
<accession>A0A679ISU1</accession>
<keyword evidence="2" id="KW-1133">Transmembrane helix</keyword>
<evidence type="ECO:0000256" key="1">
    <source>
        <dbReference type="SAM" id="MobiDB-lite"/>
    </source>
</evidence>
<keyword evidence="2" id="KW-0812">Transmembrane</keyword>
<feature type="transmembrane region" description="Helical" evidence="2">
    <location>
        <begin position="45"/>
        <end position="62"/>
    </location>
</feature>
<proteinExistence type="predicted"/>
<feature type="region of interest" description="Disordered" evidence="1">
    <location>
        <begin position="1"/>
        <end position="39"/>
    </location>
</feature>
<name>A0A679ISU1_9HYPH</name>
<sequence length="91" mass="10462">MSDLQEGPLTPLSSQGTHVAARPQKLTRREERRRRRARRRRGEEILGWILVPIICYGIYWGISAGFDVLGTTPGTVWDQLMQVKQMLEKKA</sequence>